<gene>
    <name evidence="9" type="ORF">ACFQ02_02915</name>
</gene>
<sequence length="201" mass="21552">MEINIVIFLELIGTVAFAVSGAKVAIQEKMDLLGICILGVTTAVGGGIIRDIILGITPPAAFQQPIYITVALIISFLTFLLDDKKIFNINNRFYSFIDALGLAVFTIVGALAGVSSGNMFLIIFVGTTTGVGGGVMRDVFASRNPIIFQKNVYATASLIGVIAFTLIQKYNQNLAAILGGTIIFFLRALALKFNWELPKAK</sequence>
<dbReference type="Proteomes" id="UP001596996">
    <property type="component" value="Unassembled WGS sequence"/>
</dbReference>
<feature type="transmembrane region" description="Helical" evidence="7">
    <location>
        <begin position="152"/>
        <end position="168"/>
    </location>
</feature>
<evidence type="ECO:0000259" key="8">
    <source>
        <dbReference type="Pfam" id="PF03458"/>
    </source>
</evidence>
<dbReference type="Pfam" id="PF03458">
    <property type="entry name" value="Gly_transporter"/>
    <property type="match status" value="2"/>
</dbReference>
<evidence type="ECO:0000256" key="7">
    <source>
        <dbReference type="SAM" id="Phobius"/>
    </source>
</evidence>
<feature type="transmembrane region" description="Helical" evidence="7">
    <location>
        <begin position="174"/>
        <end position="195"/>
    </location>
</feature>
<keyword evidence="10" id="KW-1185">Reference proteome</keyword>
<evidence type="ECO:0000256" key="3">
    <source>
        <dbReference type="ARBA" id="ARBA00022475"/>
    </source>
</evidence>
<dbReference type="EMBL" id="JBHTJN010000008">
    <property type="protein sequence ID" value="MFD0965807.1"/>
    <property type="molecule type" value="Genomic_DNA"/>
</dbReference>
<dbReference type="InterPro" id="IPR005115">
    <property type="entry name" value="Gly_transporter"/>
</dbReference>
<evidence type="ECO:0000313" key="9">
    <source>
        <dbReference type="EMBL" id="MFD0965807.1"/>
    </source>
</evidence>
<feature type="domain" description="Glycine transporter" evidence="8">
    <location>
        <begin position="8"/>
        <end position="81"/>
    </location>
</feature>
<keyword evidence="5 7" id="KW-1133">Transmembrane helix</keyword>
<protein>
    <submittedName>
        <fullName evidence="9">Trimeric intracellular cation channel family protein</fullName>
    </submittedName>
</protein>
<accession>A0ABW3I8H5</accession>
<evidence type="ECO:0000256" key="2">
    <source>
        <dbReference type="ARBA" id="ARBA00008193"/>
    </source>
</evidence>
<dbReference type="RefSeq" id="WP_380819086.1">
    <property type="nucleotide sequence ID" value="NZ_JBHTJN010000008.1"/>
</dbReference>
<feature type="transmembrane region" description="Helical" evidence="7">
    <location>
        <begin position="32"/>
        <end position="56"/>
    </location>
</feature>
<feature type="transmembrane region" description="Helical" evidence="7">
    <location>
        <begin position="62"/>
        <end position="81"/>
    </location>
</feature>
<proteinExistence type="inferred from homology"/>
<reference evidence="10" key="1">
    <citation type="journal article" date="2019" name="Int. J. Syst. Evol. Microbiol.">
        <title>The Global Catalogue of Microorganisms (GCM) 10K type strain sequencing project: providing services to taxonomists for standard genome sequencing and annotation.</title>
        <authorList>
            <consortium name="The Broad Institute Genomics Platform"/>
            <consortium name="The Broad Institute Genome Sequencing Center for Infectious Disease"/>
            <person name="Wu L."/>
            <person name="Ma J."/>
        </authorList>
    </citation>
    <scope>NUCLEOTIDE SEQUENCE [LARGE SCALE GENOMIC DNA]</scope>
    <source>
        <strain evidence="10">CCUG 61707</strain>
    </source>
</reference>
<feature type="domain" description="Glycine transporter" evidence="8">
    <location>
        <begin position="96"/>
        <end position="168"/>
    </location>
</feature>
<keyword evidence="3" id="KW-1003">Cell membrane</keyword>
<feature type="transmembrane region" description="Helical" evidence="7">
    <location>
        <begin position="93"/>
        <end position="114"/>
    </location>
</feature>
<comment type="similarity">
    <text evidence="2">Belongs to the UPF0126 family.</text>
</comment>
<evidence type="ECO:0000256" key="4">
    <source>
        <dbReference type="ARBA" id="ARBA00022692"/>
    </source>
</evidence>
<organism evidence="9 10">
    <name type="scientific">Seminibacterium arietis</name>
    <dbReference type="NCBI Taxonomy" id="1173502"/>
    <lineage>
        <taxon>Bacteria</taxon>
        <taxon>Pseudomonadati</taxon>
        <taxon>Pseudomonadota</taxon>
        <taxon>Gammaproteobacteria</taxon>
        <taxon>Pasteurellales</taxon>
        <taxon>Pasteurellaceae</taxon>
        <taxon>Seminibacterium</taxon>
    </lineage>
</organism>
<feature type="transmembrane region" description="Helical" evidence="7">
    <location>
        <begin position="6"/>
        <end position="25"/>
    </location>
</feature>
<comment type="caution">
    <text evidence="9">The sequence shown here is derived from an EMBL/GenBank/DDBJ whole genome shotgun (WGS) entry which is preliminary data.</text>
</comment>
<keyword evidence="4 7" id="KW-0812">Transmembrane</keyword>
<evidence type="ECO:0000256" key="6">
    <source>
        <dbReference type="ARBA" id="ARBA00023136"/>
    </source>
</evidence>
<keyword evidence="6 7" id="KW-0472">Membrane</keyword>
<evidence type="ECO:0000313" key="10">
    <source>
        <dbReference type="Proteomes" id="UP001596996"/>
    </source>
</evidence>
<comment type="subcellular location">
    <subcellularLocation>
        <location evidence="1">Cell membrane</location>
        <topology evidence="1">Multi-pass membrane protein</topology>
    </subcellularLocation>
</comment>
<dbReference type="PANTHER" id="PTHR30506:SF3">
    <property type="entry name" value="UPF0126 INNER MEMBRANE PROTEIN YADS-RELATED"/>
    <property type="match status" value="1"/>
</dbReference>
<name>A0ABW3I8H5_9PAST</name>
<evidence type="ECO:0000256" key="1">
    <source>
        <dbReference type="ARBA" id="ARBA00004651"/>
    </source>
</evidence>
<dbReference type="PANTHER" id="PTHR30506">
    <property type="entry name" value="INNER MEMBRANE PROTEIN"/>
    <property type="match status" value="1"/>
</dbReference>
<evidence type="ECO:0000256" key="5">
    <source>
        <dbReference type="ARBA" id="ARBA00022989"/>
    </source>
</evidence>